<comment type="caution">
    <text evidence="2">The sequence shown here is derived from an EMBL/GenBank/DDBJ whole genome shotgun (WGS) entry which is preliminary data.</text>
</comment>
<protein>
    <submittedName>
        <fullName evidence="2">Uncharacterized protein</fullName>
    </submittedName>
</protein>
<dbReference type="Proteomes" id="UP000030401">
    <property type="component" value="Unassembled WGS sequence"/>
</dbReference>
<keyword evidence="1" id="KW-1133">Transmembrane helix</keyword>
<keyword evidence="1" id="KW-0812">Transmembrane</keyword>
<name>A0A0A5G211_9BACI</name>
<keyword evidence="3" id="KW-1185">Reference proteome</keyword>
<gene>
    <name evidence="2" type="ORF">N784_09790</name>
</gene>
<dbReference type="STRING" id="1385512.N784_09790"/>
<dbReference type="RefSeq" id="WP_036835678.1">
    <property type="nucleotide sequence ID" value="NZ_AVPG01000025.1"/>
</dbReference>
<accession>A0A0A5G211</accession>
<proteinExistence type="predicted"/>
<sequence length="87" mass="10065">MNIEYVSRLKYDLAALIPSMVLIYIFVFAFFMHEFSDKPIIITVLSALILGVYGTLLNPMTYTLAILLGYFLFKVDKTMLMKEEKTQ</sequence>
<evidence type="ECO:0000313" key="2">
    <source>
        <dbReference type="EMBL" id="KGX85178.1"/>
    </source>
</evidence>
<organism evidence="2 3">
    <name type="scientific">Pontibacillus litoralis JSM 072002</name>
    <dbReference type="NCBI Taxonomy" id="1385512"/>
    <lineage>
        <taxon>Bacteria</taxon>
        <taxon>Bacillati</taxon>
        <taxon>Bacillota</taxon>
        <taxon>Bacilli</taxon>
        <taxon>Bacillales</taxon>
        <taxon>Bacillaceae</taxon>
        <taxon>Pontibacillus</taxon>
    </lineage>
</organism>
<reference evidence="2 3" key="1">
    <citation type="submission" date="2013-08" db="EMBL/GenBank/DDBJ databases">
        <authorList>
            <person name="Huang J."/>
            <person name="Wang G."/>
        </authorList>
    </citation>
    <scope>NUCLEOTIDE SEQUENCE [LARGE SCALE GENOMIC DNA]</scope>
    <source>
        <strain evidence="2 3">JSM 072002</strain>
    </source>
</reference>
<feature type="transmembrane region" description="Helical" evidence="1">
    <location>
        <begin position="39"/>
        <end position="72"/>
    </location>
</feature>
<evidence type="ECO:0000256" key="1">
    <source>
        <dbReference type="SAM" id="Phobius"/>
    </source>
</evidence>
<dbReference type="EMBL" id="AVPG01000025">
    <property type="protein sequence ID" value="KGX85178.1"/>
    <property type="molecule type" value="Genomic_DNA"/>
</dbReference>
<evidence type="ECO:0000313" key="3">
    <source>
        <dbReference type="Proteomes" id="UP000030401"/>
    </source>
</evidence>
<feature type="transmembrane region" description="Helical" evidence="1">
    <location>
        <begin position="12"/>
        <end position="33"/>
    </location>
</feature>
<keyword evidence="1" id="KW-0472">Membrane</keyword>
<dbReference type="AlphaFoldDB" id="A0A0A5G211"/>